<dbReference type="SMART" id="SM00855">
    <property type="entry name" value="PGAM"/>
    <property type="match status" value="1"/>
</dbReference>
<dbReference type="PANTHER" id="PTHR48100">
    <property type="entry name" value="BROAD-SPECIFICITY PHOSPHATASE YOR283W-RELATED"/>
    <property type="match status" value="1"/>
</dbReference>
<feature type="region of interest" description="Disordered" evidence="1">
    <location>
        <begin position="81"/>
        <end position="103"/>
    </location>
</feature>
<accession>A0A813JPH5</accession>
<dbReference type="EMBL" id="CAJNNW010026444">
    <property type="protein sequence ID" value="CAE8685430.1"/>
    <property type="molecule type" value="Genomic_DNA"/>
</dbReference>
<protein>
    <submittedName>
        <fullName evidence="2">Uncharacterized protein</fullName>
    </submittedName>
</protein>
<name>A0A813JPH5_POLGL</name>
<evidence type="ECO:0000313" key="3">
    <source>
        <dbReference type="Proteomes" id="UP000626109"/>
    </source>
</evidence>
<dbReference type="Gene3D" id="3.40.50.1240">
    <property type="entry name" value="Phosphoglycerate mutase-like"/>
    <property type="match status" value="1"/>
</dbReference>
<dbReference type="CDD" id="cd07067">
    <property type="entry name" value="HP_PGM_like"/>
    <property type="match status" value="1"/>
</dbReference>
<dbReference type="AlphaFoldDB" id="A0A813JPH5"/>
<evidence type="ECO:0000313" key="2">
    <source>
        <dbReference type="EMBL" id="CAE8685430.1"/>
    </source>
</evidence>
<sequence>MVFVIMFMPRAKIESAQHLAELERQGALGLKRAVGVRATPWRPGTAVPRGAKVVHLIRHGQGFHGRLGDIYRDFGRPVDSTGADSLGSPSTRQLFDPPLTTTGRDQAKALRPVTRALEGIDLVVVSPLQRAVQTAALGMPHLKQTVCWIAHEDCMETSGTSVCDKRRDSDEIGEDFPWLDLSLLTEPEDPLWTPDARETCRAVSDRTHSFALWLRDRQESNIVVATHSAWLFTLLNTAVDCEPRELNQWFHTGELRSVVFEFVDKHHCETP</sequence>
<dbReference type="InterPro" id="IPR013078">
    <property type="entry name" value="His_Pase_superF_clade-1"/>
</dbReference>
<gene>
    <name evidence="2" type="ORF">PGLA2088_LOCUS24462</name>
</gene>
<dbReference type="SUPFAM" id="SSF53254">
    <property type="entry name" value="Phosphoglycerate mutase-like"/>
    <property type="match status" value="1"/>
</dbReference>
<organism evidence="2 3">
    <name type="scientific">Polarella glacialis</name>
    <name type="common">Dinoflagellate</name>
    <dbReference type="NCBI Taxonomy" id="89957"/>
    <lineage>
        <taxon>Eukaryota</taxon>
        <taxon>Sar</taxon>
        <taxon>Alveolata</taxon>
        <taxon>Dinophyceae</taxon>
        <taxon>Suessiales</taxon>
        <taxon>Suessiaceae</taxon>
        <taxon>Polarella</taxon>
    </lineage>
</organism>
<dbReference type="PANTHER" id="PTHR48100:SF61">
    <property type="entry name" value="PHOSPHOGLYCERATE MUTASE"/>
    <property type="match status" value="1"/>
</dbReference>
<reference evidence="2" key="1">
    <citation type="submission" date="2021-02" db="EMBL/GenBank/DDBJ databases">
        <authorList>
            <person name="Dougan E. K."/>
            <person name="Rhodes N."/>
            <person name="Thang M."/>
            <person name="Chan C."/>
        </authorList>
    </citation>
    <scope>NUCLEOTIDE SEQUENCE</scope>
</reference>
<dbReference type="GO" id="GO:0005737">
    <property type="term" value="C:cytoplasm"/>
    <property type="evidence" value="ECO:0007669"/>
    <property type="project" value="TreeGrafter"/>
</dbReference>
<feature type="compositionally biased region" description="Polar residues" evidence="1">
    <location>
        <begin position="87"/>
        <end position="103"/>
    </location>
</feature>
<evidence type="ECO:0000256" key="1">
    <source>
        <dbReference type="SAM" id="MobiDB-lite"/>
    </source>
</evidence>
<dbReference type="Proteomes" id="UP000626109">
    <property type="component" value="Unassembled WGS sequence"/>
</dbReference>
<dbReference type="InterPro" id="IPR050275">
    <property type="entry name" value="PGM_Phosphatase"/>
</dbReference>
<dbReference type="GO" id="GO:0016791">
    <property type="term" value="F:phosphatase activity"/>
    <property type="evidence" value="ECO:0007669"/>
    <property type="project" value="TreeGrafter"/>
</dbReference>
<dbReference type="InterPro" id="IPR029033">
    <property type="entry name" value="His_PPase_superfam"/>
</dbReference>
<comment type="caution">
    <text evidence="2">The sequence shown here is derived from an EMBL/GenBank/DDBJ whole genome shotgun (WGS) entry which is preliminary data.</text>
</comment>
<dbReference type="Pfam" id="PF00300">
    <property type="entry name" value="His_Phos_1"/>
    <property type="match status" value="1"/>
</dbReference>
<proteinExistence type="predicted"/>